<reference evidence="3 4" key="1">
    <citation type="journal article" date="2014" name="BMC Genomics">
        <title>Adaptive genomic structural variation in the grape powdery mildew pathogen, Erysiphe necator.</title>
        <authorList>
            <person name="Jones L."/>
            <person name="Riaz S."/>
            <person name="Morales-Cruz A."/>
            <person name="Amrine K.C."/>
            <person name="McGuire B."/>
            <person name="Gubler W.D."/>
            <person name="Walker M.A."/>
            <person name="Cantu D."/>
        </authorList>
    </citation>
    <scope>NUCLEOTIDE SEQUENCE [LARGE SCALE GENOMIC DNA]</scope>
    <source>
        <strain evidence="4">c</strain>
    </source>
</reference>
<evidence type="ECO:0000313" key="3">
    <source>
        <dbReference type="EMBL" id="KHJ32623.1"/>
    </source>
</evidence>
<dbReference type="InterPro" id="IPR055509">
    <property type="entry name" value="DUF7082"/>
</dbReference>
<dbReference type="AlphaFoldDB" id="A0A0B1P2W3"/>
<feature type="region of interest" description="Disordered" evidence="1">
    <location>
        <begin position="570"/>
        <end position="615"/>
    </location>
</feature>
<feature type="compositionally biased region" description="Polar residues" evidence="1">
    <location>
        <begin position="336"/>
        <end position="349"/>
    </location>
</feature>
<evidence type="ECO:0000256" key="1">
    <source>
        <dbReference type="SAM" id="MobiDB-lite"/>
    </source>
</evidence>
<dbReference type="Proteomes" id="UP000030854">
    <property type="component" value="Unassembled WGS sequence"/>
</dbReference>
<name>A0A0B1P2W3_UNCNE</name>
<feature type="compositionally biased region" description="Low complexity" evidence="1">
    <location>
        <begin position="589"/>
        <end position="607"/>
    </location>
</feature>
<feature type="compositionally biased region" description="Low complexity" evidence="1">
    <location>
        <begin position="570"/>
        <end position="581"/>
    </location>
</feature>
<dbReference type="HOGENOM" id="CLU_013895_0_1_1"/>
<dbReference type="Pfam" id="PF23305">
    <property type="entry name" value="DUF7082"/>
    <property type="match status" value="1"/>
</dbReference>
<dbReference type="OMA" id="HSENWIS"/>
<feature type="domain" description="DUF7082" evidence="2">
    <location>
        <begin position="394"/>
        <end position="547"/>
    </location>
</feature>
<evidence type="ECO:0000259" key="2">
    <source>
        <dbReference type="Pfam" id="PF23305"/>
    </source>
</evidence>
<dbReference type="EMBL" id="JNVN01001938">
    <property type="protein sequence ID" value="KHJ32623.1"/>
    <property type="molecule type" value="Genomic_DNA"/>
</dbReference>
<gene>
    <name evidence="3" type="ORF">EV44_g0634</name>
</gene>
<proteinExistence type="predicted"/>
<keyword evidence="4" id="KW-1185">Reference proteome</keyword>
<comment type="caution">
    <text evidence="3">The sequence shown here is derived from an EMBL/GenBank/DDBJ whole genome shotgun (WGS) entry which is preliminary data.</text>
</comment>
<dbReference type="PANTHER" id="PTHR39463:SF1">
    <property type="entry name" value="MEDUSA"/>
    <property type="match status" value="1"/>
</dbReference>
<sequence>MSTYGKAPKTHNHELYEIGRSYHDPHPYTTTMYPSQSLGLPSVLSGYTNLPQSQSTPIPYSLNELRPAYNDPPISYLDISSPSPQLTLFSPSKGSEYSTIHIEFTTVYDITTANFPGLYITFGSCKRSANAHKIPPKNSSHSYYVAADVPSFSTTGWSSFIVPVTMTMELKDGTLISKMFIGEFEYIDRHESLSGSNRSNSSSSGVCSLSSSTSESNKRKASGDLLELMNSPRKKLPYYHSRSKEEYSNYQYNGTGSSSLYSYLPNTSFYMPPVTPSYGGIQTINFNGGQVSTKPMQYENLGPGATTSPMSKASSPPPQNWSSSSLRKNVRKSPGISPTSTSQQDSIPSKSPPSLLVNPPLFRTSTFHQTSSPADTPHMKNYKQFNSYSLYPHKAKLEIIGDLNSMAQSWTDEEINCRRRLVLFKRSQSGSTITTNFNSIRLDDRPKDSICISCIYWEEKRDFFITSVDTIYLLQKLVAAQFTVEEKNRIRRNLEGFRPLTVSKGKTESEEFFKIIMAFPAPKPRNIEKDVKVFHWSDLSSALQKIIGKYSASPSSILNTVSTLTPISTSGYTTESSTGRSCSNEHTRSSSPRSFSSSATSNTAPSTRLMSPLSNEKSNCMTVPMFRGGENDIQIFPDINQSPWHNSPHRFQSSRVLLHAQGDYHNQILGSG</sequence>
<organism evidence="3 4">
    <name type="scientific">Uncinula necator</name>
    <name type="common">Grape powdery mildew</name>
    <dbReference type="NCBI Taxonomy" id="52586"/>
    <lineage>
        <taxon>Eukaryota</taxon>
        <taxon>Fungi</taxon>
        <taxon>Dikarya</taxon>
        <taxon>Ascomycota</taxon>
        <taxon>Pezizomycotina</taxon>
        <taxon>Leotiomycetes</taxon>
        <taxon>Erysiphales</taxon>
        <taxon>Erysiphaceae</taxon>
        <taxon>Erysiphe</taxon>
    </lineage>
</organism>
<dbReference type="GO" id="GO:0005634">
    <property type="term" value="C:nucleus"/>
    <property type="evidence" value="ECO:0007669"/>
    <property type="project" value="TreeGrafter"/>
</dbReference>
<evidence type="ECO:0000313" key="4">
    <source>
        <dbReference type="Proteomes" id="UP000030854"/>
    </source>
</evidence>
<feature type="region of interest" description="Disordered" evidence="1">
    <location>
        <begin position="193"/>
        <end position="227"/>
    </location>
</feature>
<accession>A0A0B1P2W3</accession>
<feature type="region of interest" description="Disordered" evidence="1">
    <location>
        <begin position="294"/>
        <end position="361"/>
    </location>
</feature>
<protein>
    <submittedName>
        <fullName evidence="3">Putative transcriptional regulator medusa</fullName>
    </submittedName>
</protein>
<feature type="compositionally biased region" description="Low complexity" evidence="1">
    <location>
        <begin position="193"/>
        <end position="215"/>
    </location>
</feature>
<dbReference type="STRING" id="52586.A0A0B1P2W3"/>
<dbReference type="PANTHER" id="PTHR39463">
    <property type="entry name" value="MEDUSA"/>
    <property type="match status" value="1"/>
</dbReference>